<feature type="transmembrane region" description="Helical" evidence="2">
    <location>
        <begin position="64"/>
        <end position="85"/>
    </location>
</feature>
<dbReference type="AlphaFoldDB" id="A0A7W4YDS2"/>
<evidence type="ECO:0000256" key="2">
    <source>
        <dbReference type="SAM" id="Phobius"/>
    </source>
</evidence>
<feature type="transmembrane region" description="Helical" evidence="2">
    <location>
        <begin position="20"/>
        <end position="52"/>
    </location>
</feature>
<feature type="transmembrane region" description="Helical" evidence="2">
    <location>
        <begin position="127"/>
        <end position="146"/>
    </location>
</feature>
<keyword evidence="2" id="KW-0812">Transmembrane</keyword>
<name>A0A7W4YDS2_9CELL</name>
<feature type="transmembrane region" description="Helical" evidence="2">
    <location>
        <begin position="91"/>
        <end position="115"/>
    </location>
</feature>
<gene>
    <name evidence="3" type="ORF">FHR80_003802</name>
</gene>
<evidence type="ECO:0000256" key="1">
    <source>
        <dbReference type="SAM" id="MobiDB-lite"/>
    </source>
</evidence>
<proteinExistence type="predicted"/>
<comment type="caution">
    <text evidence="3">The sequence shown here is derived from an EMBL/GenBank/DDBJ whole genome shotgun (WGS) entry which is preliminary data.</text>
</comment>
<dbReference type="EMBL" id="JACHVX010000006">
    <property type="protein sequence ID" value="MBB2924866.1"/>
    <property type="molecule type" value="Genomic_DNA"/>
</dbReference>
<evidence type="ECO:0008006" key="5">
    <source>
        <dbReference type="Google" id="ProtNLM"/>
    </source>
</evidence>
<protein>
    <recommendedName>
        <fullName evidence="5">DUF2238 domain-containing protein</fullName>
    </recommendedName>
</protein>
<organism evidence="3 4">
    <name type="scientific">Cellulomonas cellasea</name>
    <dbReference type="NCBI Taxonomy" id="43670"/>
    <lineage>
        <taxon>Bacteria</taxon>
        <taxon>Bacillati</taxon>
        <taxon>Actinomycetota</taxon>
        <taxon>Actinomycetes</taxon>
        <taxon>Micrococcales</taxon>
        <taxon>Cellulomonadaceae</taxon>
        <taxon>Cellulomonas</taxon>
    </lineage>
</organism>
<reference evidence="3 4" key="1">
    <citation type="submission" date="2020-08" db="EMBL/GenBank/DDBJ databases">
        <title>The Agave Microbiome: Exploring the role of microbial communities in plant adaptations to desert environments.</title>
        <authorList>
            <person name="Partida-Martinez L.P."/>
        </authorList>
    </citation>
    <scope>NUCLEOTIDE SEQUENCE [LARGE SCALE GENOMIC DNA]</scope>
    <source>
        <strain evidence="3 4">RAS26</strain>
    </source>
</reference>
<accession>A0A7W4YDS2</accession>
<feature type="region of interest" description="Disordered" evidence="1">
    <location>
        <begin position="190"/>
        <end position="217"/>
    </location>
</feature>
<evidence type="ECO:0000313" key="3">
    <source>
        <dbReference type="EMBL" id="MBB2924866.1"/>
    </source>
</evidence>
<keyword evidence="2" id="KW-1133">Transmembrane helix</keyword>
<reference evidence="3 4" key="2">
    <citation type="submission" date="2020-08" db="EMBL/GenBank/DDBJ databases">
        <authorList>
            <person name="Partida-Martinez L."/>
            <person name="Huntemann M."/>
            <person name="Clum A."/>
            <person name="Wang J."/>
            <person name="Palaniappan K."/>
            <person name="Ritter S."/>
            <person name="Chen I.-M."/>
            <person name="Stamatis D."/>
            <person name="Reddy T."/>
            <person name="O'Malley R."/>
            <person name="Daum C."/>
            <person name="Shapiro N."/>
            <person name="Ivanova N."/>
            <person name="Kyrpides N."/>
            <person name="Woyke T."/>
        </authorList>
    </citation>
    <scope>NUCLEOTIDE SEQUENCE [LARGE SCALE GENOMIC DNA]</scope>
    <source>
        <strain evidence="3 4">RAS26</strain>
    </source>
</reference>
<evidence type="ECO:0000313" key="4">
    <source>
        <dbReference type="Proteomes" id="UP000518206"/>
    </source>
</evidence>
<dbReference type="Proteomes" id="UP000518206">
    <property type="component" value="Unassembled WGS sequence"/>
</dbReference>
<dbReference type="Pfam" id="PF09997">
    <property type="entry name" value="DUF2238"/>
    <property type="match status" value="1"/>
</dbReference>
<feature type="transmembrane region" description="Helical" evidence="2">
    <location>
        <begin position="166"/>
        <end position="185"/>
    </location>
</feature>
<sequence>MQPTPPPALAPQPRWVPADAVRVAGVLSVLVALTFDAVAVALMLLVLGGLVVPRVLRVPGPLDVAYGAGLLVAAWSGILDVYEAIAWWDLVVHLVVTGLVAAVAYLAVVRLGAALHPRDATTRGQRAGVVLLTVGLGLALGVQWEISEWLGHTYLDESIYVSEADTIGDLVADGLGSVLAGVVLVRRGAASSASATSERPSRSPARSPGTARSNRNP</sequence>
<dbReference type="InterPro" id="IPR014509">
    <property type="entry name" value="YjdF-like"/>
</dbReference>
<keyword evidence="2" id="KW-0472">Membrane</keyword>